<keyword evidence="2" id="KW-1185">Reference proteome</keyword>
<dbReference type="OrthoDB" id="980079at2"/>
<dbReference type="Pfam" id="PF11964">
    <property type="entry name" value="SpoIIAA-like"/>
    <property type="match status" value="1"/>
</dbReference>
<dbReference type="EMBL" id="FNFO01000010">
    <property type="protein sequence ID" value="SDM13409.1"/>
    <property type="molecule type" value="Genomic_DNA"/>
</dbReference>
<dbReference type="InterPro" id="IPR036513">
    <property type="entry name" value="STAS_dom_sf"/>
</dbReference>
<reference evidence="1 2" key="1">
    <citation type="submission" date="2016-10" db="EMBL/GenBank/DDBJ databases">
        <authorList>
            <person name="de Groot N.N."/>
        </authorList>
    </citation>
    <scope>NUCLEOTIDE SEQUENCE [LARGE SCALE GENOMIC DNA]</scope>
    <source>
        <strain evidence="1 2">DSM 25186</strain>
    </source>
</reference>
<dbReference type="InterPro" id="IPR021866">
    <property type="entry name" value="SpoIIAA-like"/>
</dbReference>
<dbReference type="Proteomes" id="UP000198510">
    <property type="component" value="Unassembled WGS sequence"/>
</dbReference>
<proteinExistence type="predicted"/>
<protein>
    <recommendedName>
        <fullName evidence="3">SpoIIAA-like</fullName>
    </recommendedName>
</protein>
<dbReference type="AlphaFoldDB" id="A0A1G9QQW0"/>
<evidence type="ECO:0000313" key="1">
    <source>
        <dbReference type="EMBL" id="SDM13409.1"/>
    </source>
</evidence>
<gene>
    <name evidence="1" type="ORF">SAMN05421823_110265</name>
</gene>
<dbReference type="Gene3D" id="3.40.50.10600">
    <property type="entry name" value="SpoIIaa-like domains"/>
    <property type="match status" value="1"/>
</dbReference>
<dbReference type="InterPro" id="IPR038396">
    <property type="entry name" value="SpoIIAA-like_sf"/>
</dbReference>
<name>A0A1G9QQW0_9BACT</name>
<sequence length="114" mass="13099">MEWMNHKGSKIFFTDFSGLDPKNMIDRLNASFEEIEKASGPIKLLANYEATSISPKFIEAYAAWGKKIKSKVDRNAVYGLNLAKRVMLKTFNTVNDLDIRVFETREEALDYLTK</sequence>
<organism evidence="1 2">
    <name type="scientific">Catalinimonas alkaloidigena</name>
    <dbReference type="NCBI Taxonomy" id="1075417"/>
    <lineage>
        <taxon>Bacteria</taxon>
        <taxon>Pseudomonadati</taxon>
        <taxon>Bacteroidota</taxon>
        <taxon>Cytophagia</taxon>
        <taxon>Cytophagales</taxon>
        <taxon>Catalimonadaceae</taxon>
        <taxon>Catalinimonas</taxon>
    </lineage>
</organism>
<dbReference type="RefSeq" id="WP_089686415.1">
    <property type="nucleotide sequence ID" value="NZ_FNFO01000010.1"/>
</dbReference>
<evidence type="ECO:0008006" key="3">
    <source>
        <dbReference type="Google" id="ProtNLM"/>
    </source>
</evidence>
<accession>A0A1G9QQW0</accession>
<dbReference type="SUPFAM" id="SSF52091">
    <property type="entry name" value="SpoIIaa-like"/>
    <property type="match status" value="1"/>
</dbReference>
<evidence type="ECO:0000313" key="2">
    <source>
        <dbReference type="Proteomes" id="UP000198510"/>
    </source>
</evidence>